<protein>
    <submittedName>
        <fullName evidence="1">Uncharacterized protein</fullName>
    </submittedName>
</protein>
<evidence type="ECO:0000313" key="2">
    <source>
        <dbReference type="Proteomes" id="UP001202328"/>
    </source>
</evidence>
<dbReference type="AlphaFoldDB" id="A0AAD4X3V8"/>
<gene>
    <name evidence="1" type="ORF">MKW98_002212</name>
</gene>
<reference evidence="1" key="1">
    <citation type="submission" date="2022-04" db="EMBL/GenBank/DDBJ databases">
        <title>A functionally conserved STORR gene fusion in Papaver species that diverged 16.8 million years ago.</title>
        <authorList>
            <person name="Catania T."/>
        </authorList>
    </citation>
    <scope>NUCLEOTIDE SEQUENCE</scope>
    <source>
        <strain evidence="1">S-188037</strain>
    </source>
</reference>
<evidence type="ECO:0000313" key="1">
    <source>
        <dbReference type="EMBL" id="KAI3832666.1"/>
    </source>
</evidence>
<accession>A0AAD4X3V8</accession>
<proteinExistence type="predicted"/>
<sequence>MDKDVKENNSFTVLAQTSHVANQWFYISCPQCSGKILDMEQRTTNMHETTPDHGIQRRNRYRCLCS</sequence>
<keyword evidence="2" id="KW-1185">Reference proteome</keyword>
<dbReference type="Proteomes" id="UP001202328">
    <property type="component" value="Unassembled WGS sequence"/>
</dbReference>
<organism evidence="1 2">
    <name type="scientific">Papaver atlanticum</name>
    <dbReference type="NCBI Taxonomy" id="357466"/>
    <lineage>
        <taxon>Eukaryota</taxon>
        <taxon>Viridiplantae</taxon>
        <taxon>Streptophyta</taxon>
        <taxon>Embryophyta</taxon>
        <taxon>Tracheophyta</taxon>
        <taxon>Spermatophyta</taxon>
        <taxon>Magnoliopsida</taxon>
        <taxon>Ranunculales</taxon>
        <taxon>Papaveraceae</taxon>
        <taxon>Papaveroideae</taxon>
        <taxon>Papaver</taxon>
    </lineage>
</organism>
<dbReference type="EMBL" id="JAJJMB010017986">
    <property type="protein sequence ID" value="KAI3832666.1"/>
    <property type="molecule type" value="Genomic_DNA"/>
</dbReference>
<name>A0AAD4X3V8_9MAGN</name>
<comment type="caution">
    <text evidence="1">The sequence shown here is derived from an EMBL/GenBank/DDBJ whole genome shotgun (WGS) entry which is preliminary data.</text>
</comment>